<organism evidence="2 3">
    <name type="scientific">Oesophagostomum dentatum</name>
    <name type="common">Nodular worm</name>
    <dbReference type="NCBI Taxonomy" id="61180"/>
    <lineage>
        <taxon>Eukaryota</taxon>
        <taxon>Metazoa</taxon>
        <taxon>Ecdysozoa</taxon>
        <taxon>Nematoda</taxon>
        <taxon>Chromadorea</taxon>
        <taxon>Rhabditida</taxon>
        <taxon>Rhabditina</taxon>
        <taxon>Rhabditomorpha</taxon>
        <taxon>Strongyloidea</taxon>
        <taxon>Strongylidae</taxon>
        <taxon>Oesophagostomum</taxon>
    </lineage>
</organism>
<protein>
    <submittedName>
        <fullName evidence="2">Uncharacterized protein</fullName>
    </submittedName>
</protein>
<dbReference type="AlphaFoldDB" id="A0A0B1SLQ7"/>
<reference evidence="2 3" key="1">
    <citation type="submission" date="2014-03" db="EMBL/GenBank/DDBJ databases">
        <title>Draft genome of the hookworm Oesophagostomum dentatum.</title>
        <authorList>
            <person name="Mitreva M."/>
        </authorList>
    </citation>
    <scope>NUCLEOTIDE SEQUENCE [LARGE SCALE GENOMIC DNA]</scope>
    <source>
        <strain evidence="2 3">OD-Hann</strain>
    </source>
</reference>
<dbReference type="EMBL" id="KN561092">
    <property type="protein sequence ID" value="KHJ86243.1"/>
    <property type="molecule type" value="Genomic_DNA"/>
</dbReference>
<keyword evidence="1" id="KW-0732">Signal</keyword>
<evidence type="ECO:0000313" key="2">
    <source>
        <dbReference type="EMBL" id="KHJ86243.1"/>
    </source>
</evidence>
<accession>A0A0B1SLQ7</accession>
<evidence type="ECO:0000313" key="3">
    <source>
        <dbReference type="Proteomes" id="UP000053660"/>
    </source>
</evidence>
<feature type="signal peptide" evidence="1">
    <location>
        <begin position="1"/>
        <end position="18"/>
    </location>
</feature>
<dbReference type="OrthoDB" id="5858827at2759"/>
<keyword evidence="3" id="KW-1185">Reference proteome</keyword>
<name>A0A0B1SLQ7_OESDE</name>
<evidence type="ECO:0000256" key="1">
    <source>
        <dbReference type="SAM" id="SignalP"/>
    </source>
</evidence>
<sequence>MMSSFYLIICYLIATAHSFIIGGCIGPKSVFERYLNPAQKAELRKLVHSTFDGTNSEQVLASVNTYVHSALTPQQWSSIVPELRMYQSQNRECSIYAQLLPTEMYKQLVKSVFKAAEMGVDDRELKRLVEDYVDRAIRSGFISQNTPPGNPVTYFSGLSRSRVRYYPQRVIHEGTFPEPYMPSFSRRYPFSGVEYIPEQ</sequence>
<gene>
    <name evidence="2" type="ORF">OESDEN_14013</name>
</gene>
<feature type="chain" id="PRO_5002081638" evidence="1">
    <location>
        <begin position="19"/>
        <end position="199"/>
    </location>
</feature>
<proteinExistence type="predicted"/>
<dbReference type="Proteomes" id="UP000053660">
    <property type="component" value="Unassembled WGS sequence"/>
</dbReference>